<organism evidence="1 2">
    <name type="scientific">Paraglomus occultum</name>
    <dbReference type="NCBI Taxonomy" id="144539"/>
    <lineage>
        <taxon>Eukaryota</taxon>
        <taxon>Fungi</taxon>
        <taxon>Fungi incertae sedis</taxon>
        <taxon>Mucoromycota</taxon>
        <taxon>Glomeromycotina</taxon>
        <taxon>Glomeromycetes</taxon>
        <taxon>Paraglomerales</taxon>
        <taxon>Paraglomeraceae</taxon>
        <taxon>Paraglomus</taxon>
    </lineage>
</organism>
<reference evidence="1" key="1">
    <citation type="submission" date="2021-06" db="EMBL/GenBank/DDBJ databases">
        <authorList>
            <person name="Kallberg Y."/>
            <person name="Tangrot J."/>
            <person name="Rosling A."/>
        </authorList>
    </citation>
    <scope>NUCLEOTIDE SEQUENCE</scope>
    <source>
        <strain evidence="1">IA702</strain>
    </source>
</reference>
<dbReference type="AlphaFoldDB" id="A0A9N9E573"/>
<gene>
    <name evidence="1" type="ORF">POCULU_LOCUS10618</name>
</gene>
<proteinExistence type="predicted"/>
<protein>
    <submittedName>
        <fullName evidence="1">3425_t:CDS:1</fullName>
    </submittedName>
</protein>
<feature type="non-terminal residue" evidence="1">
    <location>
        <position position="100"/>
    </location>
</feature>
<accession>A0A9N9E573</accession>
<keyword evidence="2" id="KW-1185">Reference proteome</keyword>
<sequence>PGSGGGVAFEDGTSIFEDVLECDAVTRGARRIFDRGEVDMFEDADVGVGHVVSDYANLDRNDEKLGLRPREPAGVDDVKSLLQQELALTCVDGAGPSLHL</sequence>
<evidence type="ECO:0000313" key="2">
    <source>
        <dbReference type="Proteomes" id="UP000789572"/>
    </source>
</evidence>
<evidence type="ECO:0000313" key="1">
    <source>
        <dbReference type="EMBL" id="CAG8664260.1"/>
    </source>
</evidence>
<comment type="caution">
    <text evidence="1">The sequence shown here is derived from an EMBL/GenBank/DDBJ whole genome shotgun (WGS) entry which is preliminary data.</text>
</comment>
<dbReference type="EMBL" id="CAJVPJ010005825">
    <property type="protein sequence ID" value="CAG8664260.1"/>
    <property type="molecule type" value="Genomic_DNA"/>
</dbReference>
<name>A0A9N9E573_9GLOM</name>
<dbReference type="Proteomes" id="UP000789572">
    <property type="component" value="Unassembled WGS sequence"/>
</dbReference>